<evidence type="ECO:0000256" key="3">
    <source>
        <dbReference type="ARBA" id="ARBA00022723"/>
    </source>
</evidence>
<keyword evidence="10" id="KW-1185">Reference proteome</keyword>
<reference evidence="9 10" key="1">
    <citation type="submission" date="2021-02" db="EMBL/GenBank/DDBJ databases">
        <title>A novel species of genus Amphritea isolated from a fishpond in China.</title>
        <authorList>
            <person name="Lu H."/>
        </authorList>
    </citation>
    <scope>NUCLEOTIDE SEQUENCE [LARGE SCALE GENOMIC DNA]</scope>
    <source>
        <strain evidence="9 10">RP18W</strain>
    </source>
</reference>
<dbReference type="PANTHER" id="PTHR35008">
    <property type="entry name" value="BLL4482 PROTEIN-RELATED"/>
    <property type="match status" value="1"/>
</dbReference>
<dbReference type="EMBL" id="JAFFZP010000001">
    <property type="protein sequence ID" value="MBN0985909.1"/>
    <property type="molecule type" value="Genomic_DNA"/>
</dbReference>
<dbReference type="PROSITE" id="PS51257">
    <property type="entry name" value="PROKAR_LIPOPROTEIN"/>
    <property type="match status" value="1"/>
</dbReference>
<dbReference type="Pfam" id="PF13442">
    <property type="entry name" value="Cytochrome_CBB3"/>
    <property type="match status" value="1"/>
</dbReference>
<keyword evidence="1" id="KW-0813">Transport</keyword>
<dbReference type="InterPro" id="IPR036909">
    <property type="entry name" value="Cyt_c-like_dom_sf"/>
</dbReference>
<feature type="region of interest" description="Disordered" evidence="7">
    <location>
        <begin position="61"/>
        <end position="80"/>
    </location>
</feature>
<comment type="caution">
    <text evidence="9">The sequence shown here is derived from an EMBL/GenBank/DDBJ whole genome shotgun (WGS) entry which is preliminary data.</text>
</comment>
<evidence type="ECO:0000256" key="6">
    <source>
        <dbReference type="PROSITE-ProRule" id="PRU00433"/>
    </source>
</evidence>
<dbReference type="PRINTS" id="PR00605">
    <property type="entry name" value="CYTCHROMECIC"/>
</dbReference>
<evidence type="ECO:0000259" key="8">
    <source>
        <dbReference type="PROSITE" id="PS51007"/>
    </source>
</evidence>
<evidence type="ECO:0000256" key="1">
    <source>
        <dbReference type="ARBA" id="ARBA00022448"/>
    </source>
</evidence>
<dbReference type="Gene3D" id="1.10.760.10">
    <property type="entry name" value="Cytochrome c-like domain"/>
    <property type="match status" value="1"/>
</dbReference>
<keyword evidence="4" id="KW-0249">Electron transport</keyword>
<keyword evidence="5 6" id="KW-0408">Iron</keyword>
<dbReference type="Proteomes" id="UP000760472">
    <property type="component" value="Unassembled WGS sequence"/>
</dbReference>
<accession>A0ABS2W2H7</accession>
<evidence type="ECO:0000313" key="9">
    <source>
        <dbReference type="EMBL" id="MBN0985909.1"/>
    </source>
</evidence>
<keyword evidence="3 6" id="KW-0479">Metal-binding</keyword>
<evidence type="ECO:0000256" key="7">
    <source>
        <dbReference type="SAM" id="MobiDB-lite"/>
    </source>
</evidence>
<evidence type="ECO:0000256" key="4">
    <source>
        <dbReference type="ARBA" id="ARBA00022982"/>
    </source>
</evidence>
<dbReference type="PROSITE" id="PS51007">
    <property type="entry name" value="CYTC"/>
    <property type="match status" value="1"/>
</dbReference>
<dbReference type="PANTHER" id="PTHR35008:SF4">
    <property type="entry name" value="BLL4482 PROTEIN"/>
    <property type="match status" value="1"/>
</dbReference>
<gene>
    <name evidence="9" type="ORF">JW498_00850</name>
</gene>
<feature type="domain" description="Cytochrome c" evidence="8">
    <location>
        <begin position="37"/>
        <end position="130"/>
    </location>
</feature>
<dbReference type="SUPFAM" id="SSF46626">
    <property type="entry name" value="Cytochrome c"/>
    <property type="match status" value="1"/>
</dbReference>
<keyword evidence="2 6" id="KW-0349">Heme</keyword>
<dbReference type="InterPro" id="IPR008168">
    <property type="entry name" value="Cyt_C_IC"/>
</dbReference>
<organism evidence="9 10">
    <name type="scientific">Amphritea pacifica</name>
    <dbReference type="NCBI Taxonomy" id="2811233"/>
    <lineage>
        <taxon>Bacteria</taxon>
        <taxon>Pseudomonadati</taxon>
        <taxon>Pseudomonadota</taxon>
        <taxon>Gammaproteobacteria</taxon>
        <taxon>Oceanospirillales</taxon>
        <taxon>Oceanospirillaceae</taxon>
        <taxon>Amphritea</taxon>
    </lineage>
</organism>
<evidence type="ECO:0000313" key="10">
    <source>
        <dbReference type="Proteomes" id="UP000760472"/>
    </source>
</evidence>
<evidence type="ECO:0000256" key="5">
    <source>
        <dbReference type="ARBA" id="ARBA00023004"/>
    </source>
</evidence>
<evidence type="ECO:0000256" key="2">
    <source>
        <dbReference type="ARBA" id="ARBA00022617"/>
    </source>
</evidence>
<proteinExistence type="predicted"/>
<name>A0ABS2W2H7_9GAMM</name>
<protein>
    <submittedName>
        <fullName evidence="9">Cytochrome c</fullName>
    </submittedName>
</protein>
<dbReference type="InterPro" id="IPR009056">
    <property type="entry name" value="Cyt_c-like_dom"/>
</dbReference>
<dbReference type="InterPro" id="IPR051459">
    <property type="entry name" value="Cytochrome_c-type_DH"/>
</dbReference>
<sequence>MQIIKMKNLLAIICGGMLLSGCSESEPTVEGRWYTQTQVNTGQQLFLDNCAECHGAVAQGTNNWNKPEPDGSYPPPPLNGRAHAWHHPLKGLKRSVKVGGVPMGGKMPGFGDKLSDADIEAVISYFQSKWPAPIYQAWLDRGGLK</sequence>